<protein>
    <submittedName>
        <fullName evidence="4">Thioesterase PikA5 (Editing thioesterase) (Thioesterase II) (TEII) (Type II thioesterase)</fullName>
    </submittedName>
</protein>
<keyword evidence="5" id="KW-1185">Reference proteome</keyword>
<name>A0ABP0HGY6_9DINO</name>
<dbReference type="Pfam" id="PF00975">
    <property type="entry name" value="Thioesterase"/>
    <property type="match status" value="1"/>
</dbReference>
<proteinExistence type="inferred from homology"/>
<dbReference type="InterPro" id="IPR001031">
    <property type="entry name" value="Thioesterase"/>
</dbReference>
<organism evidence="4 5">
    <name type="scientific">Durusdinium trenchii</name>
    <dbReference type="NCBI Taxonomy" id="1381693"/>
    <lineage>
        <taxon>Eukaryota</taxon>
        <taxon>Sar</taxon>
        <taxon>Alveolata</taxon>
        <taxon>Dinophyceae</taxon>
        <taxon>Suessiales</taxon>
        <taxon>Symbiodiniaceae</taxon>
        <taxon>Durusdinium</taxon>
    </lineage>
</organism>
<dbReference type="EMBL" id="CAXAMM010000891">
    <property type="protein sequence ID" value="CAK8989461.1"/>
    <property type="molecule type" value="Genomic_DNA"/>
</dbReference>
<dbReference type="InterPro" id="IPR029058">
    <property type="entry name" value="AB_hydrolase_fold"/>
</dbReference>
<feature type="domain" description="Thioesterase" evidence="3">
    <location>
        <begin position="175"/>
        <end position="403"/>
    </location>
</feature>
<dbReference type="Proteomes" id="UP001642464">
    <property type="component" value="Unassembled WGS sequence"/>
</dbReference>
<evidence type="ECO:0000256" key="2">
    <source>
        <dbReference type="SAM" id="MobiDB-lite"/>
    </source>
</evidence>
<evidence type="ECO:0000313" key="4">
    <source>
        <dbReference type="EMBL" id="CAK8989461.1"/>
    </source>
</evidence>
<evidence type="ECO:0000259" key="3">
    <source>
        <dbReference type="Pfam" id="PF00975"/>
    </source>
</evidence>
<dbReference type="Gene3D" id="3.40.50.1820">
    <property type="entry name" value="alpha/beta hydrolase"/>
    <property type="match status" value="1"/>
</dbReference>
<dbReference type="SUPFAM" id="SSF53474">
    <property type="entry name" value="alpha/beta-Hydrolases"/>
    <property type="match status" value="1"/>
</dbReference>
<dbReference type="InterPro" id="IPR012223">
    <property type="entry name" value="TEII"/>
</dbReference>
<evidence type="ECO:0000313" key="5">
    <source>
        <dbReference type="Proteomes" id="UP001642464"/>
    </source>
</evidence>
<comment type="similarity">
    <text evidence="1">Belongs to the thioesterase family.</text>
</comment>
<evidence type="ECO:0000256" key="1">
    <source>
        <dbReference type="ARBA" id="ARBA00007169"/>
    </source>
</evidence>
<dbReference type="PANTHER" id="PTHR11487:SF0">
    <property type="entry name" value="S-ACYL FATTY ACID SYNTHASE THIOESTERASE, MEDIUM CHAIN"/>
    <property type="match status" value="1"/>
</dbReference>
<sequence>MPKSYELKLREAEERRRKPNKQQQEEIYKAIEGKSQKIMLGFDHPESLQFEMQLTWVEDTWTIDQLHDHLLSEVRRIDAEYRRKPLQGNYSQKYVWFDRFLLRPRVQGRELTLQDYGIEPGFRVKISPFYQSEMVWGQPWPFDFRKERPKDQVLPAEDPDLLLRLDKGGAGLSTRVIFFPWLGGSSSAYIPVVQKMPKDVACYALDMPGRGQREDADGYPSGLFAVKVIAMTLAKELRRGSNYVFAHSQGSHFAYYVVKLLRSNYNVDVKALFVSNFAVPSSMAPLELDTLKKRQALCVPLRIFTHLVKGGWGCDPKLAYKSHMGYQAYQSQELWPVARSLIIDHWITKDFPLPRADEPLHCPIVAFYGKEDPAVSLAQVKQWQYLSSHPDVFKVIQMDGAHMWFQNSSTMCEALATELGKLLRKF</sequence>
<feature type="region of interest" description="Disordered" evidence="2">
    <location>
        <begin position="1"/>
        <end position="24"/>
    </location>
</feature>
<accession>A0ABP0HGY6</accession>
<dbReference type="PANTHER" id="PTHR11487">
    <property type="entry name" value="THIOESTERASE"/>
    <property type="match status" value="1"/>
</dbReference>
<reference evidence="4 5" key="1">
    <citation type="submission" date="2024-02" db="EMBL/GenBank/DDBJ databases">
        <authorList>
            <person name="Chen Y."/>
            <person name="Shah S."/>
            <person name="Dougan E. K."/>
            <person name="Thang M."/>
            <person name="Chan C."/>
        </authorList>
    </citation>
    <scope>NUCLEOTIDE SEQUENCE [LARGE SCALE GENOMIC DNA]</scope>
</reference>
<feature type="compositionally biased region" description="Basic and acidic residues" evidence="2">
    <location>
        <begin position="1"/>
        <end position="16"/>
    </location>
</feature>
<comment type="caution">
    <text evidence="4">The sequence shown here is derived from an EMBL/GenBank/DDBJ whole genome shotgun (WGS) entry which is preliminary data.</text>
</comment>
<gene>
    <name evidence="4" type="ORF">SCF082_LOCUS1818</name>
</gene>